<feature type="region of interest" description="Disordered" evidence="6">
    <location>
        <begin position="317"/>
        <end position="379"/>
    </location>
</feature>
<comment type="subcellular location">
    <subcellularLocation>
        <location evidence="1">Cell membrane</location>
        <topology evidence="1">Multi-pass membrane protein</topology>
    </subcellularLocation>
</comment>
<name>A0A7S2M7I6_9STRA</name>
<reference evidence="9" key="1">
    <citation type="submission" date="2021-01" db="EMBL/GenBank/DDBJ databases">
        <authorList>
            <person name="Corre E."/>
            <person name="Pelletier E."/>
            <person name="Niang G."/>
            <person name="Scheremetjew M."/>
            <person name="Finn R."/>
            <person name="Kale V."/>
            <person name="Holt S."/>
            <person name="Cochrane G."/>
            <person name="Meng A."/>
            <person name="Brown T."/>
            <person name="Cohen L."/>
        </authorList>
    </citation>
    <scope>NUCLEOTIDE SEQUENCE</scope>
    <source>
        <strain evidence="9">SM1012Den-03</strain>
    </source>
</reference>
<feature type="compositionally biased region" description="Polar residues" evidence="6">
    <location>
        <begin position="326"/>
        <end position="345"/>
    </location>
</feature>
<dbReference type="PANTHER" id="PTHR33778">
    <property type="entry name" value="PROTEIN MGTC"/>
    <property type="match status" value="1"/>
</dbReference>
<feature type="compositionally biased region" description="Acidic residues" evidence="6">
    <location>
        <begin position="277"/>
        <end position="286"/>
    </location>
</feature>
<keyword evidence="4 7" id="KW-1133">Transmembrane helix</keyword>
<keyword evidence="5 7" id="KW-0472">Membrane</keyword>
<feature type="region of interest" description="Disordered" evidence="6">
    <location>
        <begin position="1"/>
        <end position="20"/>
    </location>
</feature>
<feature type="compositionally biased region" description="Basic and acidic residues" evidence="6">
    <location>
        <begin position="370"/>
        <end position="379"/>
    </location>
</feature>
<dbReference type="EMBL" id="HBGZ01029798">
    <property type="protein sequence ID" value="CAD9627234.1"/>
    <property type="molecule type" value="Transcribed_RNA"/>
</dbReference>
<dbReference type="AlphaFoldDB" id="A0A7S2M7I6"/>
<evidence type="ECO:0000313" key="9">
    <source>
        <dbReference type="EMBL" id="CAD9627234.1"/>
    </source>
</evidence>
<accession>A0A7S2M7I6</accession>
<evidence type="ECO:0000256" key="4">
    <source>
        <dbReference type="ARBA" id="ARBA00022989"/>
    </source>
</evidence>
<feature type="region of interest" description="Disordered" evidence="6">
    <location>
        <begin position="252"/>
        <end position="303"/>
    </location>
</feature>
<feature type="compositionally biased region" description="Acidic residues" evidence="6">
    <location>
        <begin position="252"/>
        <end position="268"/>
    </location>
</feature>
<dbReference type="GO" id="GO:0005886">
    <property type="term" value="C:plasma membrane"/>
    <property type="evidence" value="ECO:0007669"/>
    <property type="project" value="UniProtKB-SubCell"/>
</dbReference>
<dbReference type="Pfam" id="PF02308">
    <property type="entry name" value="MgtC"/>
    <property type="match status" value="1"/>
</dbReference>
<dbReference type="PANTHER" id="PTHR33778:SF1">
    <property type="entry name" value="MAGNESIUM TRANSPORTER YHID-RELATED"/>
    <property type="match status" value="1"/>
</dbReference>
<evidence type="ECO:0000259" key="8">
    <source>
        <dbReference type="Pfam" id="PF02308"/>
    </source>
</evidence>
<organism evidence="9">
    <name type="scientific">Skeletonema marinoi</name>
    <dbReference type="NCBI Taxonomy" id="267567"/>
    <lineage>
        <taxon>Eukaryota</taxon>
        <taxon>Sar</taxon>
        <taxon>Stramenopiles</taxon>
        <taxon>Ochrophyta</taxon>
        <taxon>Bacillariophyta</taxon>
        <taxon>Coscinodiscophyceae</taxon>
        <taxon>Thalassiosirophycidae</taxon>
        <taxon>Thalassiosirales</taxon>
        <taxon>Skeletonemataceae</taxon>
        <taxon>Skeletonema</taxon>
        <taxon>Skeletonema marinoi-dohrnii complex</taxon>
    </lineage>
</organism>
<evidence type="ECO:0000256" key="5">
    <source>
        <dbReference type="ARBA" id="ARBA00023136"/>
    </source>
</evidence>
<evidence type="ECO:0000256" key="3">
    <source>
        <dbReference type="ARBA" id="ARBA00022692"/>
    </source>
</evidence>
<sequence length="379" mass="42687">MVQPNKKKMNKRRHHDDSRSSIGSKAYATCLYSFLIIYTFVFLFGKSLLPPEETWCPYSKLPVRNGYHNPDYNYHPCHHYRTPYLLFLHLQEVDYAQRMMISLFLGGIIGFERRASERPAGIRTMCMVCLGSCFFSMCSQLAFKSSTMGWDAARVAAAVPSGVGFLGAGLIWKGNTSTVKNVDGKIMSAESQQVHGLTTAASVWLAAAVGVAVGGGRRLYIVSVYGVMLVILVLRFGPQLYFARESESQQDFDDVVDDDSEIDWDSITDDSSTGLSIDDDGEEDEEEMRRRPESTLWGSGNDINLGYPLSSKNLNDEVEVGEDQEQGINSSWTRLSMSSRHSSAPNLKIYETPIKDEKPPERRRKRRTKKNELRLSFHS</sequence>
<feature type="transmembrane region" description="Helical" evidence="7">
    <location>
        <begin position="21"/>
        <end position="45"/>
    </location>
</feature>
<feature type="transmembrane region" description="Helical" evidence="7">
    <location>
        <begin position="194"/>
        <end position="213"/>
    </location>
</feature>
<evidence type="ECO:0000256" key="7">
    <source>
        <dbReference type="SAM" id="Phobius"/>
    </source>
</evidence>
<feature type="transmembrane region" description="Helical" evidence="7">
    <location>
        <begin position="219"/>
        <end position="237"/>
    </location>
</feature>
<dbReference type="InterPro" id="IPR049177">
    <property type="entry name" value="MgtC_SapB_SrpB_YhiD_N"/>
</dbReference>
<feature type="domain" description="MgtC/SapB/SrpB/YhiD N-terminal" evidence="8">
    <location>
        <begin position="99"/>
        <end position="238"/>
    </location>
</feature>
<feature type="compositionally biased region" description="Basic residues" evidence="6">
    <location>
        <begin position="1"/>
        <end position="14"/>
    </location>
</feature>
<gene>
    <name evidence="9" type="ORF">SMAR0320_LOCUS21211</name>
</gene>
<keyword evidence="3 7" id="KW-0812">Transmembrane</keyword>
<keyword evidence="2" id="KW-1003">Cell membrane</keyword>
<protein>
    <recommendedName>
        <fullName evidence="8">MgtC/SapB/SrpB/YhiD N-terminal domain-containing protein</fullName>
    </recommendedName>
</protein>
<feature type="transmembrane region" description="Helical" evidence="7">
    <location>
        <begin position="124"/>
        <end position="143"/>
    </location>
</feature>
<dbReference type="PRINTS" id="PR01837">
    <property type="entry name" value="MGTCSAPBPROT"/>
</dbReference>
<evidence type="ECO:0000256" key="2">
    <source>
        <dbReference type="ARBA" id="ARBA00022475"/>
    </source>
</evidence>
<proteinExistence type="predicted"/>
<evidence type="ECO:0000256" key="1">
    <source>
        <dbReference type="ARBA" id="ARBA00004651"/>
    </source>
</evidence>
<evidence type="ECO:0000256" key="6">
    <source>
        <dbReference type="SAM" id="MobiDB-lite"/>
    </source>
</evidence>
<feature type="transmembrane region" description="Helical" evidence="7">
    <location>
        <begin position="155"/>
        <end position="173"/>
    </location>
</feature>
<dbReference type="InterPro" id="IPR003416">
    <property type="entry name" value="MgtC/SapB/SrpB/YhiD_fam"/>
</dbReference>